<keyword evidence="1 2" id="KW-0430">Lectin</keyword>
<feature type="domain" description="Galectin" evidence="3">
    <location>
        <begin position="30"/>
        <end position="164"/>
    </location>
</feature>
<sequence length="202" mass="23101">MVTTIETARCNNPIVFWKGFQLKFPITFNLEELFGKGFLPNKSILINGEVLANPQDFDFEVNLFEDGVMYQTANVPLHFTPRFHFNPPRIVRNNWSKDKGWGPEDTSGGFPFKAGQPFILEFVAESNNTIIININNKRFATFSRVDLSKISQLYIDGINSILVNILTLCPNQEIKKCCNKKHCQFCNQSQICDINIYPNPCV</sequence>
<evidence type="ECO:0000313" key="4">
    <source>
        <dbReference type="Proteomes" id="UP000887563"/>
    </source>
</evidence>
<evidence type="ECO:0000313" key="5">
    <source>
        <dbReference type="WBParaSite" id="Minc3s00310g09904"/>
    </source>
</evidence>
<reference evidence="5" key="1">
    <citation type="submission" date="2022-11" db="UniProtKB">
        <authorList>
            <consortium name="WormBaseParasite"/>
        </authorList>
    </citation>
    <scope>IDENTIFICATION</scope>
</reference>
<dbReference type="Proteomes" id="UP000887563">
    <property type="component" value="Unplaced"/>
</dbReference>
<accession>A0A914LAJ9</accession>
<dbReference type="GO" id="GO:0030246">
    <property type="term" value="F:carbohydrate binding"/>
    <property type="evidence" value="ECO:0007669"/>
    <property type="project" value="UniProtKB-UniRule"/>
</dbReference>
<dbReference type="InterPro" id="IPR013320">
    <property type="entry name" value="ConA-like_dom_sf"/>
</dbReference>
<dbReference type="SUPFAM" id="SSF49899">
    <property type="entry name" value="Concanavalin A-like lectins/glucanases"/>
    <property type="match status" value="1"/>
</dbReference>
<dbReference type="PANTHER" id="PTHR11346">
    <property type="entry name" value="GALECTIN"/>
    <property type="match status" value="1"/>
</dbReference>
<dbReference type="Pfam" id="PF00337">
    <property type="entry name" value="Gal-bind_lectin"/>
    <property type="match status" value="1"/>
</dbReference>
<name>A0A914LAJ9_MELIC</name>
<dbReference type="InterPro" id="IPR044156">
    <property type="entry name" value="Galectin-like"/>
</dbReference>
<organism evidence="4 5">
    <name type="scientific">Meloidogyne incognita</name>
    <name type="common">Southern root-knot nematode worm</name>
    <name type="synonym">Oxyuris incognita</name>
    <dbReference type="NCBI Taxonomy" id="6306"/>
    <lineage>
        <taxon>Eukaryota</taxon>
        <taxon>Metazoa</taxon>
        <taxon>Ecdysozoa</taxon>
        <taxon>Nematoda</taxon>
        <taxon>Chromadorea</taxon>
        <taxon>Rhabditida</taxon>
        <taxon>Tylenchina</taxon>
        <taxon>Tylenchomorpha</taxon>
        <taxon>Tylenchoidea</taxon>
        <taxon>Meloidogynidae</taxon>
        <taxon>Meloidogyninae</taxon>
        <taxon>Meloidogyne</taxon>
        <taxon>Meloidogyne incognita group</taxon>
    </lineage>
</organism>
<evidence type="ECO:0000256" key="2">
    <source>
        <dbReference type="RuleBase" id="RU102079"/>
    </source>
</evidence>
<evidence type="ECO:0000259" key="3">
    <source>
        <dbReference type="PROSITE" id="PS51304"/>
    </source>
</evidence>
<dbReference type="PROSITE" id="PS51304">
    <property type="entry name" value="GALECTIN"/>
    <property type="match status" value="1"/>
</dbReference>
<dbReference type="WBParaSite" id="Minc3s00310g09904">
    <property type="protein sequence ID" value="Minc3s00310g09904"/>
    <property type="gene ID" value="Minc3s00310g09904"/>
</dbReference>
<dbReference type="InterPro" id="IPR001079">
    <property type="entry name" value="Galectin_CRD"/>
</dbReference>
<dbReference type="SMART" id="SM00276">
    <property type="entry name" value="GLECT"/>
    <property type="match status" value="1"/>
</dbReference>
<proteinExistence type="predicted"/>
<evidence type="ECO:0000256" key="1">
    <source>
        <dbReference type="ARBA" id="ARBA00022734"/>
    </source>
</evidence>
<keyword evidence="4" id="KW-1185">Reference proteome</keyword>
<dbReference type="SMART" id="SM00908">
    <property type="entry name" value="Gal-bind_lectin"/>
    <property type="match status" value="1"/>
</dbReference>
<dbReference type="Gene3D" id="2.60.120.200">
    <property type="match status" value="1"/>
</dbReference>
<protein>
    <recommendedName>
        <fullName evidence="2">Galectin</fullName>
    </recommendedName>
</protein>
<dbReference type="PANTHER" id="PTHR11346:SF189">
    <property type="entry name" value="GALECTIN"/>
    <property type="match status" value="1"/>
</dbReference>
<dbReference type="AlphaFoldDB" id="A0A914LAJ9"/>